<sequence length="138" mass="15365">MNTQLLPRWLSILIGPELLWLLMYGLVVLLASANTPPGRLADDLFESLSIIIPVLTAAGFLLWYLPVVEKRWLLLRFWIAGVLGGHIVLATGMAAHSQQDPDGEKAYLAGMVLVVFVLLVGSLYVQIRFRSRSSNNHR</sequence>
<protein>
    <submittedName>
        <fullName evidence="2">Uncharacterized protein</fullName>
    </submittedName>
</protein>
<evidence type="ECO:0000313" key="3">
    <source>
        <dbReference type="Proteomes" id="UP000664628"/>
    </source>
</evidence>
<proteinExistence type="predicted"/>
<comment type="caution">
    <text evidence="2">The sequence shown here is derived from an EMBL/GenBank/DDBJ whole genome shotgun (WGS) entry which is preliminary data.</text>
</comment>
<reference evidence="2 3" key="1">
    <citation type="submission" date="2021-03" db="EMBL/GenBank/DDBJ databases">
        <title>Fibrella sp. HMF5405 genome sequencing and assembly.</title>
        <authorList>
            <person name="Kang H."/>
            <person name="Kim H."/>
            <person name="Bae S."/>
            <person name="Joh K."/>
        </authorList>
    </citation>
    <scope>NUCLEOTIDE SEQUENCE [LARGE SCALE GENOMIC DNA]</scope>
    <source>
        <strain evidence="2 3">HMF5405</strain>
    </source>
</reference>
<keyword evidence="1" id="KW-0472">Membrane</keyword>
<feature type="transmembrane region" description="Helical" evidence="1">
    <location>
        <begin position="44"/>
        <end position="65"/>
    </location>
</feature>
<accession>A0ABS3JFP0</accession>
<name>A0ABS3JFP0_9BACT</name>
<feature type="transmembrane region" description="Helical" evidence="1">
    <location>
        <begin position="107"/>
        <end position="125"/>
    </location>
</feature>
<gene>
    <name evidence="2" type="ORF">J2I46_03935</name>
</gene>
<keyword evidence="1" id="KW-1133">Transmembrane helix</keyword>
<organism evidence="2 3">
    <name type="scientific">Fibrella forsythiae</name>
    <dbReference type="NCBI Taxonomy" id="2817061"/>
    <lineage>
        <taxon>Bacteria</taxon>
        <taxon>Pseudomonadati</taxon>
        <taxon>Bacteroidota</taxon>
        <taxon>Cytophagia</taxon>
        <taxon>Cytophagales</taxon>
        <taxon>Spirosomataceae</taxon>
        <taxon>Fibrella</taxon>
    </lineage>
</organism>
<feature type="transmembrane region" description="Helical" evidence="1">
    <location>
        <begin position="77"/>
        <end position="95"/>
    </location>
</feature>
<keyword evidence="3" id="KW-1185">Reference proteome</keyword>
<evidence type="ECO:0000256" key="1">
    <source>
        <dbReference type="SAM" id="Phobius"/>
    </source>
</evidence>
<evidence type="ECO:0000313" key="2">
    <source>
        <dbReference type="EMBL" id="MBO0947717.1"/>
    </source>
</evidence>
<dbReference type="EMBL" id="JAFMYW010000001">
    <property type="protein sequence ID" value="MBO0947717.1"/>
    <property type="molecule type" value="Genomic_DNA"/>
</dbReference>
<feature type="transmembrane region" description="Helical" evidence="1">
    <location>
        <begin position="12"/>
        <end position="32"/>
    </location>
</feature>
<dbReference type="Proteomes" id="UP000664628">
    <property type="component" value="Unassembled WGS sequence"/>
</dbReference>
<keyword evidence="1" id="KW-0812">Transmembrane</keyword>
<dbReference type="RefSeq" id="WP_207327619.1">
    <property type="nucleotide sequence ID" value="NZ_JAFMYW010000001.1"/>
</dbReference>